<dbReference type="OrthoDB" id="9796652at2"/>
<reference evidence="5 6" key="1">
    <citation type="submission" date="2017-07" db="EMBL/GenBank/DDBJ databases">
        <title>Genome Sequence of Antarctobacter heliothermus Strain SMS3 Isolated from a culture of the Diatom Skeletonema marinoi.</title>
        <authorList>
            <person name="Topel M."/>
            <person name="Pinder M.I.M."/>
            <person name="Johansson O.N."/>
            <person name="Kourtchenko O."/>
            <person name="Godhe A."/>
            <person name="Clarke A.K."/>
        </authorList>
    </citation>
    <scope>NUCLEOTIDE SEQUENCE [LARGE SCALE GENOMIC DNA]</scope>
    <source>
        <strain evidence="5 6">SMS3</strain>
        <plasmid evidence="6">Plasmid psms3-1</plasmid>
    </source>
</reference>
<dbReference type="InterPro" id="IPR002347">
    <property type="entry name" value="SDR_fam"/>
</dbReference>
<name>A0A222EAN5_9RHOB</name>
<dbReference type="RefSeq" id="WP_094037359.1">
    <property type="nucleotide sequence ID" value="NZ_CP022541.1"/>
</dbReference>
<dbReference type="PRINTS" id="PR00080">
    <property type="entry name" value="SDRFAMILY"/>
</dbReference>
<gene>
    <name evidence="5" type="ORF">ANTHELSMS3_04844</name>
</gene>
<dbReference type="PROSITE" id="PS00061">
    <property type="entry name" value="ADH_SHORT"/>
    <property type="match status" value="1"/>
</dbReference>
<dbReference type="EMBL" id="CP022541">
    <property type="protein sequence ID" value="ASP23236.1"/>
    <property type="molecule type" value="Genomic_DNA"/>
</dbReference>
<dbReference type="InterPro" id="IPR036291">
    <property type="entry name" value="NAD(P)-bd_dom_sf"/>
</dbReference>
<dbReference type="KEGG" id="aht:ANTHELSMS3_04844"/>
<keyword evidence="5" id="KW-0614">Plasmid</keyword>
<accession>A0A222EAN5</accession>
<evidence type="ECO:0000259" key="4">
    <source>
        <dbReference type="SMART" id="SM00822"/>
    </source>
</evidence>
<dbReference type="SUPFAM" id="SSF51735">
    <property type="entry name" value="NAD(P)-binding Rossmann-fold domains"/>
    <property type="match status" value="1"/>
</dbReference>
<evidence type="ECO:0000256" key="1">
    <source>
        <dbReference type="ARBA" id="ARBA00006484"/>
    </source>
</evidence>
<dbReference type="GO" id="GO:0016491">
    <property type="term" value="F:oxidoreductase activity"/>
    <property type="evidence" value="ECO:0007669"/>
    <property type="project" value="UniProtKB-KW"/>
</dbReference>
<evidence type="ECO:0000256" key="2">
    <source>
        <dbReference type="ARBA" id="ARBA00023002"/>
    </source>
</evidence>
<dbReference type="NCBIfam" id="NF005559">
    <property type="entry name" value="PRK07231.1"/>
    <property type="match status" value="1"/>
</dbReference>
<dbReference type="CDD" id="cd05233">
    <property type="entry name" value="SDR_c"/>
    <property type="match status" value="1"/>
</dbReference>
<feature type="domain" description="Ketoreductase" evidence="4">
    <location>
        <begin position="17"/>
        <end position="195"/>
    </location>
</feature>
<geneLocation type="plasmid" evidence="6">
    <name>psms3-1</name>
</geneLocation>
<comment type="similarity">
    <text evidence="1">Belongs to the short-chain dehydrogenases/reductases (SDR) family.</text>
</comment>
<proteinExistence type="inferred from homology"/>
<dbReference type="InterPro" id="IPR057326">
    <property type="entry name" value="KR_dom"/>
</dbReference>
<organism evidence="5 6">
    <name type="scientific">Antarctobacter heliothermus</name>
    <dbReference type="NCBI Taxonomy" id="74033"/>
    <lineage>
        <taxon>Bacteria</taxon>
        <taxon>Pseudomonadati</taxon>
        <taxon>Pseudomonadota</taxon>
        <taxon>Alphaproteobacteria</taxon>
        <taxon>Rhodobacterales</taxon>
        <taxon>Roseobacteraceae</taxon>
        <taxon>Antarctobacter</taxon>
    </lineage>
</organism>
<dbReference type="Proteomes" id="UP000203589">
    <property type="component" value="Plasmid pSMS3-1"/>
</dbReference>
<dbReference type="Pfam" id="PF13561">
    <property type="entry name" value="adh_short_C2"/>
    <property type="match status" value="1"/>
</dbReference>
<dbReference type="Gene3D" id="3.40.50.720">
    <property type="entry name" value="NAD(P)-binding Rossmann-like Domain"/>
    <property type="match status" value="1"/>
</dbReference>
<evidence type="ECO:0000256" key="3">
    <source>
        <dbReference type="ARBA" id="ARBA00023027"/>
    </source>
</evidence>
<sequence>MHDDSLLDDTSGALKGRVAIVTGGASGIGRATVERFAREGAHVICADLDGGAATALASDLCGQGLSVSGLAVDVTEEASVTRMRDAALEQHGRIDTVIANAGVMVEGDLMTLSLQDWTRAMTVNATGSFLTARAVMPQLIENAGTLVFTASTVGLAGMKGVAAYSASKGAVVALTRQLAAEYADRGVRVNAVAPGAVRTPLSESQFRARARDDAHFDDLLEQVIGRYPLARWGQPGEIARVMLFLASAQSSWMTGQIIPVEGGLLELR</sequence>
<dbReference type="InterPro" id="IPR020904">
    <property type="entry name" value="Sc_DH/Rdtase_CS"/>
</dbReference>
<keyword evidence="3" id="KW-0520">NAD</keyword>
<dbReference type="FunFam" id="3.40.50.720:FF:000084">
    <property type="entry name" value="Short-chain dehydrogenase reductase"/>
    <property type="match status" value="1"/>
</dbReference>
<dbReference type="PANTHER" id="PTHR24321">
    <property type="entry name" value="DEHYDROGENASES, SHORT CHAIN"/>
    <property type="match status" value="1"/>
</dbReference>
<protein>
    <submittedName>
        <fullName evidence="5">3-oxoacyl-ACP reductase</fullName>
    </submittedName>
</protein>
<dbReference type="PANTHER" id="PTHR24321:SF8">
    <property type="entry name" value="ESTRADIOL 17-BETA-DEHYDROGENASE 8-RELATED"/>
    <property type="match status" value="1"/>
</dbReference>
<dbReference type="PRINTS" id="PR00081">
    <property type="entry name" value="GDHRDH"/>
</dbReference>
<keyword evidence="2" id="KW-0560">Oxidoreductase</keyword>
<keyword evidence="6" id="KW-1185">Reference proteome</keyword>
<evidence type="ECO:0000313" key="6">
    <source>
        <dbReference type="Proteomes" id="UP000203589"/>
    </source>
</evidence>
<dbReference type="AlphaFoldDB" id="A0A222EAN5"/>
<dbReference type="SMART" id="SM00822">
    <property type="entry name" value="PKS_KR"/>
    <property type="match status" value="1"/>
</dbReference>
<evidence type="ECO:0000313" key="5">
    <source>
        <dbReference type="EMBL" id="ASP23236.1"/>
    </source>
</evidence>